<comment type="caution">
    <text evidence="10">The sequence shown here is derived from an EMBL/GenBank/DDBJ whole genome shotgun (WGS) entry which is preliminary data.</text>
</comment>
<keyword evidence="11" id="KW-1185">Reference proteome</keyword>
<evidence type="ECO:0000256" key="3">
    <source>
        <dbReference type="ARBA" id="ARBA00007204"/>
    </source>
</evidence>
<gene>
    <name evidence="10" type="ORF">NQ315_009740</name>
</gene>
<comment type="pathway">
    <text evidence="2">Energy metabolism; oxidative phosphorylation.</text>
</comment>
<keyword evidence="6 9" id="KW-1133">Transmembrane helix</keyword>
<dbReference type="Proteomes" id="UP001159042">
    <property type="component" value="Unassembled WGS sequence"/>
</dbReference>
<dbReference type="PANTHER" id="PTHR48416">
    <property type="entry name" value="CYTOCHROME C OXIDASE SUBUNIT 6C"/>
    <property type="match status" value="1"/>
</dbReference>
<evidence type="ECO:0000256" key="6">
    <source>
        <dbReference type="ARBA" id="ARBA00022989"/>
    </source>
</evidence>
<accession>A0AAV8WHH9</accession>
<dbReference type="InterPro" id="IPR051389">
    <property type="entry name" value="Cytochrome_c_oxidase_VIc"/>
</dbReference>
<dbReference type="AlphaFoldDB" id="A0AAV8WHH9"/>
<name>A0AAV8WHH9_9CUCU</name>
<keyword evidence="5" id="KW-0999">Mitochondrion inner membrane</keyword>
<comment type="similarity">
    <text evidence="3">Belongs to the cytochrome c oxidase subunit 6c family.</text>
</comment>
<dbReference type="PANTHER" id="PTHR48416:SF1">
    <property type="entry name" value="CYTOCHROME C OXIDASE SUBUNIT 6C"/>
    <property type="match status" value="1"/>
</dbReference>
<evidence type="ECO:0000313" key="11">
    <source>
        <dbReference type="Proteomes" id="UP001159042"/>
    </source>
</evidence>
<sequence length="76" mass="8584">MSGEVSKVSKPQLRGLLQSQIKKNLILAIAVASAAAVAQKFLLNDRRKNRYAEFYKSYDIDKSFEQIRSKGLFDSC</sequence>
<proteinExistence type="inferred from homology"/>
<keyword evidence="8 9" id="KW-0472">Membrane</keyword>
<dbReference type="Pfam" id="PF02937">
    <property type="entry name" value="COX6C"/>
    <property type="match status" value="1"/>
</dbReference>
<evidence type="ECO:0000256" key="2">
    <source>
        <dbReference type="ARBA" id="ARBA00004673"/>
    </source>
</evidence>
<keyword evidence="7" id="KW-0496">Mitochondrion</keyword>
<dbReference type="Gene3D" id="4.10.93.10">
    <property type="entry name" value="Mitochondrial cytochrome c oxidase subunit VIc/VIIs"/>
    <property type="match status" value="1"/>
</dbReference>
<evidence type="ECO:0000256" key="1">
    <source>
        <dbReference type="ARBA" id="ARBA00004434"/>
    </source>
</evidence>
<evidence type="ECO:0000256" key="5">
    <source>
        <dbReference type="ARBA" id="ARBA00022792"/>
    </source>
</evidence>
<keyword evidence="4 9" id="KW-0812">Transmembrane</keyword>
<reference evidence="10 11" key="1">
    <citation type="journal article" date="2023" name="Insect Mol. Biol.">
        <title>Genome sequencing provides insights into the evolution of gene families encoding plant cell wall-degrading enzymes in longhorned beetles.</title>
        <authorList>
            <person name="Shin N.R."/>
            <person name="Okamura Y."/>
            <person name="Kirsch R."/>
            <person name="Pauchet Y."/>
        </authorList>
    </citation>
    <scope>NUCLEOTIDE SEQUENCE [LARGE SCALE GENOMIC DNA]</scope>
    <source>
        <strain evidence="10">EAD_L_NR</strain>
    </source>
</reference>
<dbReference type="SUPFAM" id="SSF81415">
    <property type="entry name" value="Mitochondrial cytochrome c oxidase subunit VIc"/>
    <property type="match status" value="1"/>
</dbReference>
<evidence type="ECO:0000256" key="7">
    <source>
        <dbReference type="ARBA" id="ARBA00023128"/>
    </source>
</evidence>
<dbReference type="InterPro" id="IPR037169">
    <property type="entry name" value="Cytochrome_c_oxidase_VIc_sf"/>
</dbReference>
<protein>
    <recommendedName>
        <fullName evidence="12">Cytochrome c oxidase subunit 6C</fullName>
    </recommendedName>
</protein>
<evidence type="ECO:0008006" key="12">
    <source>
        <dbReference type="Google" id="ProtNLM"/>
    </source>
</evidence>
<organism evidence="10 11">
    <name type="scientific">Exocentrus adspersus</name>
    <dbReference type="NCBI Taxonomy" id="1586481"/>
    <lineage>
        <taxon>Eukaryota</taxon>
        <taxon>Metazoa</taxon>
        <taxon>Ecdysozoa</taxon>
        <taxon>Arthropoda</taxon>
        <taxon>Hexapoda</taxon>
        <taxon>Insecta</taxon>
        <taxon>Pterygota</taxon>
        <taxon>Neoptera</taxon>
        <taxon>Endopterygota</taxon>
        <taxon>Coleoptera</taxon>
        <taxon>Polyphaga</taxon>
        <taxon>Cucujiformia</taxon>
        <taxon>Chrysomeloidea</taxon>
        <taxon>Cerambycidae</taxon>
        <taxon>Lamiinae</taxon>
        <taxon>Acanthocinini</taxon>
        <taxon>Exocentrus</taxon>
    </lineage>
</organism>
<evidence type="ECO:0000313" key="10">
    <source>
        <dbReference type="EMBL" id="KAJ8925888.1"/>
    </source>
</evidence>
<comment type="subcellular location">
    <subcellularLocation>
        <location evidence="1">Mitochondrion inner membrane</location>
        <topology evidence="1">Single-pass membrane protein</topology>
    </subcellularLocation>
</comment>
<dbReference type="EMBL" id="JANEYG010000001">
    <property type="protein sequence ID" value="KAJ8925888.1"/>
    <property type="molecule type" value="Genomic_DNA"/>
</dbReference>
<feature type="transmembrane region" description="Helical" evidence="9">
    <location>
        <begin position="25"/>
        <end position="43"/>
    </location>
</feature>
<dbReference type="GO" id="GO:0005743">
    <property type="term" value="C:mitochondrial inner membrane"/>
    <property type="evidence" value="ECO:0007669"/>
    <property type="project" value="UniProtKB-SubCell"/>
</dbReference>
<evidence type="ECO:0000256" key="4">
    <source>
        <dbReference type="ARBA" id="ARBA00022692"/>
    </source>
</evidence>
<evidence type="ECO:0000256" key="8">
    <source>
        <dbReference type="ARBA" id="ARBA00023136"/>
    </source>
</evidence>
<dbReference type="InterPro" id="IPR034884">
    <property type="entry name" value="Cytochrome_c_oxidase_VIc/VIIs"/>
</dbReference>
<evidence type="ECO:0000256" key="9">
    <source>
        <dbReference type="SAM" id="Phobius"/>
    </source>
</evidence>